<organism evidence="5">
    <name type="scientific">Culicoides sonorensis</name>
    <name type="common">Biting midge</name>
    <dbReference type="NCBI Taxonomy" id="179676"/>
    <lineage>
        <taxon>Eukaryota</taxon>
        <taxon>Metazoa</taxon>
        <taxon>Ecdysozoa</taxon>
        <taxon>Arthropoda</taxon>
        <taxon>Hexapoda</taxon>
        <taxon>Insecta</taxon>
        <taxon>Pterygota</taxon>
        <taxon>Neoptera</taxon>
        <taxon>Endopterygota</taxon>
        <taxon>Diptera</taxon>
        <taxon>Nematocera</taxon>
        <taxon>Chironomoidea</taxon>
        <taxon>Ceratopogonidae</taxon>
        <taxon>Ceratopogoninae</taxon>
        <taxon>Culicoides</taxon>
        <taxon>Monoculicoides</taxon>
    </lineage>
</organism>
<dbReference type="PANTHER" id="PTHR28052">
    <property type="entry name" value="UPF0545 PROTEIN C22ORF39"/>
    <property type="match status" value="1"/>
</dbReference>
<comment type="subcellular location">
    <subcellularLocation>
        <location evidence="2">Synaptic cleft</location>
    </subcellularLocation>
</comment>
<evidence type="ECO:0000256" key="1">
    <source>
        <dbReference type="ARBA" id="ARBA00006412"/>
    </source>
</evidence>
<comment type="similarity">
    <text evidence="1">Belongs to the UPF0545 family.</text>
</comment>
<dbReference type="VEuPathDB" id="VectorBase:CSON015040"/>
<sequence length="152" mass="18020">MPTAATPEAPFTPELPETWSIRPCEVYYDEYKDCKSIKGRFQQYFVNGESDDCTPWKRDYDNCVKFEDSRDLKAARALIESEKKRRYERFKGHYGNDVWQKRKQPPENWNSKLPEAISKEYETSYLAQKARELRGEIPEMPDVAQNNYCVIM</sequence>
<dbReference type="OMA" id="CHLYKDE"/>
<dbReference type="Pfam" id="PF11326">
    <property type="entry name" value="PANTS-like"/>
    <property type="match status" value="1"/>
</dbReference>
<dbReference type="PANTHER" id="PTHR28052:SF1">
    <property type="entry name" value="UPF0545 PROTEIN C22ORF39"/>
    <property type="match status" value="1"/>
</dbReference>
<evidence type="ECO:0000256" key="2">
    <source>
        <dbReference type="ARBA" id="ARBA00043942"/>
    </source>
</evidence>
<evidence type="ECO:0000256" key="4">
    <source>
        <dbReference type="ARBA" id="ARBA00044235"/>
    </source>
</evidence>
<gene>
    <name evidence="5" type="primary">CSON015040</name>
</gene>
<reference evidence="6" key="2">
    <citation type="submission" date="2018-07" db="EMBL/GenBank/DDBJ databases">
        <authorList>
            <person name="Quirk P.G."/>
            <person name="Krulwich T.A."/>
        </authorList>
    </citation>
    <scope>NUCLEOTIDE SEQUENCE</scope>
</reference>
<evidence type="ECO:0000313" key="5">
    <source>
        <dbReference type="EMBL" id="SSW99182.1"/>
    </source>
</evidence>
<accession>A0A336K5Q7</accession>
<reference evidence="5" key="1">
    <citation type="submission" date="2018-04" db="EMBL/GenBank/DDBJ databases">
        <authorList>
            <person name="Go L.Y."/>
            <person name="Mitchell J.A."/>
        </authorList>
    </citation>
    <scope>NUCLEOTIDE SEQUENCE</scope>
    <source>
        <tissue evidence="5">Whole organism</tissue>
    </source>
</reference>
<dbReference type="GO" id="GO:0043083">
    <property type="term" value="C:synaptic cleft"/>
    <property type="evidence" value="ECO:0007669"/>
    <property type="project" value="UniProtKB-SubCell"/>
</dbReference>
<dbReference type="AlphaFoldDB" id="A0A336K5Q7"/>
<dbReference type="EMBL" id="UFQT01000091">
    <property type="protein sequence ID" value="SSX19564.1"/>
    <property type="molecule type" value="Genomic_DNA"/>
</dbReference>
<dbReference type="EMBL" id="UFQS01000091">
    <property type="protein sequence ID" value="SSW99182.1"/>
    <property type="molecule type" value="Genomic_DNA"/>
</dbReference>
<dbReference type="InterPro" id="IPR021475">
    <property type="entry name" value="Pants/Emi1-like"/>
</dbReference>
<name>A0A336K5Q7_CULSO</name>
<evidence type="ECO:0000313" key="6">
    <source>
        <dbReference type="EMBL" id="SSX19564.1"/>
    </source>
</evidence>
<evidence type="ECO:0000256" key="3">
    <source>
        <dbReference type="ARBA" id="ARBA00044072"/>
    </source>
</evidence>
<proteinExistence type="inferred from homology"/>
<protein>
    <recommendedName>
        <fullName evidence="3">Synaptic plasticity regulator PANTS</fullName>
    </recommendedName>
    <alternativeName>
        <fullName evidence="4">Plasticity-associated neural transcript short</fullName>
    </alternativeName>
</protein>